<organism evidence="2">
    <name type="scientific">Nonomuraea gerenzanensis</name>
    <dbReference type="NCBI Taxonomy" id="93944"/>
    <lineage>
        <taxon>Bacteria</taxon>
        <taxon>Bacillati</taxon>
        <taxon>Actinomycetota</taxon>
        <taxon>Actinomycetes</taxon>
        <taxon>Streptosporangiales</taxon>
        <taxon>Streptosporangiaceae</taxon>
        <taxon>Nonomuraea</taxon>
    </lineage>
</organism>
<feature type="domain" description="AMP-dependent synthetase/ligase" evidence="1">
    <location>
        <begin position="28"/>
        <end position="149"/>
    </location>
</feature>
<dbReference type="GO" id="GO:0016874">
    <property type="term" value="F:ligase activity"/>
    <property type="evidence" value="ECO:0007669"/>
    <property type="project" value="UniProtKB-KW"/>
</dbReference>
<dbReference type="InterPro" id="IPR050237">
    <property type="entry name" value="ATP-dep_AMP-bd_enzyme"/>
</dbReference>
<gene>
    <name evidence="2" type="ORF">BN4615_P9871</name>
</gene>
<dbReference type="Gene3D" id="3.40.50.12780">
    <property type="entry name" value="N-terminal domain of ligase-like"/>
    <property type="match status" value="1"/>
</dbReference>
<dbReference type="InterPro" id="IPR042099">
    <property type="entry name" value="ANL_N_sf"/>
</dbReference>
<sequence>MPGRPGGRTLTGMRPTASTTGTVIDEVFRRAYERGDRPALIDLRGGLVYGYRRLVTEVTRAASGLVCRGARRDQVVGVHVSTAGAQTLAVHTVVAAGGVAAPIDPGLGAAELAAWLRECDARVLITTPDLAETAILAAEESRVRQVVSLGPALDTIDFRCLLTLEPTALPALDAKRQLAVLLADGARLSHTGLLARMAELDLPVRLAETDVVLTTWLPDGGCGLISLVGLGVSKGALVVAADGGDLTGTGHDYGVTVVTSSDGTLERVA</sequence>
<evidence type="ECO:0000259" key="1">
    <source>
        <dbReference type="Pfam" id="PF00501"/>
    </source>
</evidence>
<reference evidence="2" key="1">
    <citation type="submission" date="2016-04" db="EMBL/GenBank/DDBJ databases">
        <authorList>
            <person name="Evans L.H."/>
            <person name="Alamgir A."/>
            <person name="Owens N."/>
            <person name="Weber N.D."/>
            <person name="Virtaneva K."/>
            <person name="Barbian K."/>
            <person name="Babar A."/>
            <person name="Rosenke K."/>
        </authorList>
    </citation>
    <scope>NUCLEOTIDE SEQUENCE</scope>
    <source>
        <strain evidence="2">Nono1</strain>
    </source>
</reference>
<dbReference type="SUPFAM" id="SSF56801">
    <property type="entry name" value="Acetyl-CoA synthetase-like"/>
    <property type="match status" value="1"/>
</dbReference>
<dbReference type="PANTHER" id="PTHR43767:SF12">
    <property type="entry name" value="AMP-DEPENDENT SYNTHETASE AND LIGASE"/>
    <property type="match status" value="1"/>
</dbReference>
<keyword evidence="2" id="KW-0436">Ligase</keyword>
<protein>
    <submittedName>
        <fullName evidence="2">4-coumarate:CoA ligase</fullName>
    </submittedName>
</protein>
<dbReference type="PANTHER" id="PTHR43767">
    <property type="entry name" value="LONG-CHAIN-FATTY-ACID--COA LIGASE"/>
    <property type="match status" value="1"/>
</dbReference>
<accession>A0A1M4ENF4</accession>
<dbReference type="InterPro" id="IPR000873">
    <property type="entry name" value="AMP-dep_synth/lig_dom"/>
</dbReference>
<name>A0A1M4ENF4_9ACTN</name>
<evidence type="ECO:0000313" key="2">
    <source>
        <dbReference type="EMBL" id="SBP00355.1"/>
    </source>
</evidence>
<dbReference type="AlphaFoldDB" id="A0A1M4ENF4"/>
<dbReference type="Pfam" id="PF00501">
    <property type="entry name" value="AMP-binding"/>
    <property type="match status" value="1"/>
</dbReference>
<dbReference type="EMBL" id="LT559118">
    <property type="protein sequence ID" value="SBP00355.1"/>
    <property type="molecule type" value="Genomic_DNA"/>
</dbReference>
<proteinExistence type="predicted"/>